<feature type="transmembrane region" description="Helical" evidence="2">
    <location>
        <begin position="174"/>
        <end position="197"/>
    </location>
</feature>
<organism evidence="4 5">
    <name type="scientific">Natronoarchaeum philippinense</name>
    <dbReference type="NCBI Taxonomy" id="558529"/>
    <lineage>
        <taxon>Archaea</taxon>
        <taxon>Methanobacteriati</taxon>
        <taxon>Methanobacteriota</taxon>
        <taxon>Stenosarchaea group</taxon>
        <taxon>Halobacteria</taxon>
        <taxon>Halobacteriales</taxon>
        <taxon>Natronoarchaeaceae</taxon>
    </lineage>
</organism>
<dbReference type="Pfam" id="PF07760">
    <property type="entry name" value="DUF1616"/>
    <property type="match status" value="1"/>
</dbReference>
<dbReference type="Proteomes" id="UP000219453">
    <property type="component" value="Unassembled WGS sequence"/>
</dbReference>
<feature type="transmembrane region" description="Helical" evidence="2">
    <location>
        <begin position="90"/>
        <end position="111"/>
    </location>
</feature>
<reference evidence="4 5" key="1">
    <citation type="submission" date="2017-09" db="EMBL/GenBank/DDBJ databases">
        <authorList>
            <person name="Ehlers B."/>
            <person name="Leendertz F.H."/>
        </authorList>
    </citation>
    <scope>NUCLEOTIDE SEQUENCE [LARGE SCALE GENOMIC DNA]</scope>
    <source>
        <strain evidence="4 5">DSM 27208</strain>
    </source>
</reference>
<dbReference type="EMBL" id="OBEJ01000004">
    <property type="protein sequence ID" value="SNZ16906.1"/>
    <property type="molecule type" value="Genomic_DNA"/>
</dbReference>
<gene>
    <name evidence="4" type="ORF">SAMN06269185_2809</name>
</gene>
<keyword evidence="5" id="KW-1185">Reference proteome</keyword>
<keyword evidence="2" id="KW-0472">Membrane</keyword>
<protein>
    <submittedName>
        <fullName evidence="4">Uncharacterized membrane protein</fullName>
    </submittedName>
</protein>
<evidence type="ECO:0000259" key="3">
    <source>
        <dbReference type="Pfam" id="PF07760"/>
    </source>
</evidence>
<evidence type="ECO:0000313" key="5">
    <source>
        <dbReference type="Proteomes" id="UP000219453"/>
    </source>
</evidence>
<feature type="compositionally biased region" description="Polar residues" evidence="1">
    <location>
        <begin position="64"/>
        <end position="75"/>
    </location>
</feature>
<name>A0A285P9U8_NATPI</name>
<feature type="transmembrane region" description="Helical" evidence="2">
    <location>
        <begin position="36"/>
        <end position="54"/>
    </location>
</feature>
<feature type="transmembrane region" description="Helical" evidence="2">
    <location>
        <begin position="123"/>
        <end position="140"/>
    </location>
</feature>
<dbReference type="RefSeq" id="WP_097009712.1">
    <property type="nucleotide sequence ID" value="NZ_OBEJ01000004.1"/>
</dbReference>
<feature type="domain" description="DUF1616" evidence="3">
    <location>
        <begin position="16"/>
        <end position="324"/>
    </location>
</feature>
<evidence type="ECO:0000313" key="4">
    <source>
        <dbReference type="EMBL" id="SNZ16906.1"/>
    </source>
</evidence>
<evidence type="ECO:0000256" key="1">
    <source>
        <dbReference type="SAM" id="MobiDB-lite"/>
    </source>
</evidence>
<evidence type="ECO:0000256" key="2">
    <source>
        <dbReference type="SAM" id="Phobius"/>
    </source>
</evidence>
<feature type="transmembrane region" description="Helical" evidence="2">
    <location>
        <begin position="12"/>
        <end position="29"/>
    </location>
</feature>
<proteinExistence type="predicted"/>
<feature type="region of interest" description="Disordered" evidence="1">
    <location>
        <begin position="59"/>
        <end position="80"/>
    </location>
</feature>
<dbReference type="OrthoDB" id="82282at2157"/>
<accession>A0A285P9U8</accession>
<dbReference type="InterPro" id="IPR011674">
    <property type="entry name" value="DUF1616"/>
</dbReference>
<keyword evidence="2" id="KW-1133">Transmembrane helix</keyword>
<sequence>MFGDSTADLEAVGVAAAVPLGLLLSGIAAESVLRPVLAAPLLTVIPGYAVLAAVSPASGPLSRAGSNGADSSGRSRQFDGGTADSRLTGIAWWIGTLVVGVLAVAVLARALLAAPVKYDAESLLVGVTVVVAVGLLVAALRRRHRSPGHRYDPRPRSWISGIGSVFGADDAGDAVLSIVLAGSLVLLLASAGFAATVDQQSEEYTELYLLNQNESETVAGNYPSEVGYGDRVELTVGVGNHEGNTETYTVVVELQRVQNGTVAERQTVTRMGVTVGPGETWQGPHSFELPFEGDGARVRYYLYRGDSPTDPDAESAYRTLEHWLTGSGS</sequence>
<keyword evidence="2" id="KW-0812">Transmembrane</keyword>
<dbReference type="AlphaFoldDB" id="A0A285P9U8"/>